<feature type="domain" description="CobQ/CobB/MinD/ParA nucleotide binding" evidence="1">
    <location>
        <begin position="4"/>
        <end position="178"/>
    </location>
</feature>
<sequence length="236" mass="24976">MRIIAVTSQKGGSGKTTLSGHLAVEAERAGAGPVALIDTDPQGSLAEWWNEREATAPAFAQTAIGSLEQDLNLLREQGFRLAIIDTPPAITRSIQAVVSRSDLVIIPTRPSPHDLRAAGATVDLVERAGKPLMFVVNGATARARLTGEAAIALSQHGTVAPTVVHNRQDFAASMIDGRTVMEAATGGKSHTEISELWAYVADRIARLPLRATFKTVASGRSPFGNRPSFGNVQHIS</sequence>
<reference evidence="3" key="1">
    <citation type="journal article" date="2019" name="Int. J. Syst. Evol. Microbiol.">
        <title>The Global Catalogue of Microorganisms (GCM) 10K type strain sequencing project: providing services to taxonomists for standard genome sequencing and annotation.</title>
        <authorList>
            <consortium name="The Broad Institute Genomics Platform"/>
            <consortium name="The Broad Institute Genome Sequencing Center for Infectious Disease"/>
            <person name="Wu L."/>
            <person name="Ma J."/>
        </authorList>
    </citation>
    <scope>NUCLEOTIDE SEQUENCE [LARGE SCALE GENOMIC DNA]</scope>
    <source>
        <strain evidence="3">CGMCC 1.15304</strain>
    </source>
</reference>
<accession>A0ABV8U7Y7</accession>
<dbReference type="EMBL" id="JBHSCR010000001">
    <property type="protein sequence ID" value="MFC4346795.1"/>
    <property type="molecule type" value="Genomic_DNA"/>
</dbReference>
<dbReference type="InterPro" id="IPR002586">
    <property type="entry name" value="CobQ/CobB/MinD/ParA_Nub-bd_dom"/>
</dbReference>
<proteinExistence type="predicted"/>
<keyword evidence="3" id="KW-1185">Reference proteome</keyword>
<dbReference type="CDD" id="cd02042">
    <property type="entry name" value="ParAB_family"/>
    <property type="match status" value="1"/>
</dbReference>
<dbReference type="Proteomes" id="UP001595776">
    <property type="component" value="Unassembled WGS sequence"/>
</dbReference>
<dbReference type="Pfam" id="PF01656">
    <property type="entry name" value="CbiA"/>
    <property type="match status" value="1"/>
</dbReference>
<dbReference type="PIRSF" id="PIRSF009320">
    <property type="entry name" value="Nuc_binding_HP_1000"/>
    <property type="match status" value="1"/>
</dbReference>
<evidence type="ECO:0000313" key="2">
    <source>
        <dbReference type="EMBL" id="MFC4346795.1"/>
    </source>
</evidence>
<comment type="caution">
    <text evidence="2">The sequence shown here is derived from an EMBL/GenBank/DDBJ whole genome shotgun (WGS) entry which is preliminary data.</text>
</comment>
<dbReference type="SUPFAM" id="SSF52540">
    <property type="entry name" value="P-loop containing nucleoside triphosphate hydrolases"/>
    <property type="match status" value="1"/>
</dbReference>
<dbReference type="Gene3D" id="3.40.50.300">
    <property type="entry name" value="P-loop containing nucleotide triphosphate hydrolases"/>
    <property type="match status" value="1"/>
</dbReference>
<evidence type="ECO:0000259" key="1">
    <source>
        <dbReference type="Pfam" id="PF01656"/>
    </source>
</evidence>
<dbReference type="RefSeq" id="WP_068148568.1">
    <property type="nucleotide sequence ID" value="NZ_JBHSCR010000001.1"/>
</dbReference>
<name>A0ABV8U7Y7_9PROT</name>
<organism evidence="2 3">
    <name type="scientific">Kordiimonas lipolytica</name>
    <dbReference type="NCBI Taxonomy" id="1662421"/>
    <lineage>
        <taxon>Bacteria</taxon>
        <taxon>Pseudomonadati</taxon>
        <taxon>Pseudomonadota</taxon>
        <taxon>Alphaproteobacteria</taxon>
        <taxon>Kordiimonadales</taxon>
        <taxon>Kordiimonadaceae</taxon>
        <taxon>Kordiimonas</taxon>
    </lineage>
</organism>
<dbReference type="InterPro" id="IPR050678">
    <property type="entry name" value="DNA_Partitioning_ATPase"/>
</dbReference>
<evidence type="ECO:0000313" key="3">
    <source>
        <dbReference type="Proteomes" id="UP001595776"/>
    </source>
</evidence>
<dbReference type="PANTHER" id="PTHR13696:SF96">
    <property type="entry name" value="COBQ_COBB_MIND_PARA NUCLEOTIDE BINDING DOMAIN-CONTAINING PROTEIN"/>
    <property type="match status" value="1"/>
</dbReference>
<dbReference type="InterPro" id="IPR027417">
    <property type="entry name" value="P-loop_NTPase"/>
</dbReference>
<gene>
    <name evidence="2" type="ORF">ACFO5Q_02910</name>
</gene>
<dbReference type="PANTHER" id="PTHR13696">
    <property type="entry name" value="P-LOOP CONTAINING NUCLEOSIDE TRIPHOSPHATE HYDROLASE"/>
    <property type="match status" value="1"/>
</dbReference>
<protein>
    <submittedName>
        <fullName evidence="2">AAA family ATPase</fullName>
    </submittedName>
</protein>